<evidence type="ECO:0000313" key="2">
    <source>
        <dbReference type="EMBL" id="OGK39889.1"/>
    </source>
</evidence>
<dbReference type="GO" id="GO:0047343">
    <property type="term" value="F:glucose-1-phosphate cytidylyltransferase activity"/>
    <property type="evidence" value="ECO:0007669"/>
    <property type="project" value="InterPro"/>
</dbReference>
<comment type="caution">
    <text evidence="2">The sequence shown here is derived from an EMBL/GenBank/DDBJ whole genome shotgun (WGS) entry which is preliminary data.</text>
</comment>
<accession>A0A1F7I965</accession>
<dbReference type="EMBL" id="MGAE01000011">
    <property type="protein sequence ID" value="OGK39889.1"/>
    <property type="molecule type" value="Genomic_DNA"/>
</dbReference>
<evidence type="ECO:0000313" key="3">
    <source>
        <dbReference type="Proteomes" id="UP000179024"/>
    </source>
</evidence>
<dbReference type="InterPro" id="IPR029044">
    <property type="entry name" value="Nucleotide-diphossugar_trans"/>
</dbReference>
<dbReference type="InterPro" id="IPR013446">
    <property type="entry name" value="G1P_cyt_trans-like"/>
</dbReference>
<dbReference type="InterPro" id="IPR005835">
    <property type="entry name" value="NTP_transferase_dom"/>
</dbReference>
<dbReference type="PANTHER" id="PTHR47183">
    <property type="entry name" value="GLUCOSE-1-PHOSPHATE CYTIDYLYLTRANSFERASE-RELATED"/>
    <property type="match status" value="1"/>
</dbReference>
<dbReference type="Proteomes" id="UP000179024">
    <property type="component" value="Unassembled WGS sequence"/>
</dbReference>
<sequence>MKTIILCGGAGARLKEETEFKPKPMVYVGGQPVLWHIMKIYFHSSFNDFILALGYKAEYIKDYFLNQKAFTSDFSLDTRSHKTKFFLEDRKSFDDFRITFVDTGLETQPGERILRCKNYIPKRDKYFLVTYGDGVTDLDIRDVLAFHKKQKTIGTITGVHPRTKYGIAHVDKGNRVTGFQEKPVLQDWVNGGFMVFNTEVFDYIKPGETEHPALRRLAREKQLSLYRHEGFWQAMDTYKEVEVLNGLWAQKNPPWKSWK</sequence>
<proteinExistence type="predicted"/>
<evidence type="ECO:0000259" key="1">
    <source>
        <dbReference type="Pfam" id="PF00483"/>
    </source>
</evidence>
<name>A0A1F7I965_9BACT</name>
<dbReference type="SUPFAM" id="SSF53448">
    <property type="entry name" value="Nucleotide-diphospho-sugar transferases"/>
    <property type="match status" value="1"/>
</dbReference>
<gene>
    <name evidence="2" type="ORF">A3F34_02325</name>
</gene>
<dbReference type="AlphaFoldDB" id="A0A1F7I965"/>
<reference evidence="2 3" key="1">
    <citation type="journal article" date="2016" name="Nat. Commun.">
        <title>Thousands of microbial genomes shed light on interconnected biogeochemical processes in an aquifer system.</title>
        <authorList>
            <person name="Anantharaman K."/>
            <person name="Brown C.T."/>
            <person name="Hug L.A."/>
            <person name="Sharon I."/>
            <person name="Castelle C.J."/>
            <person name="Probst A.J."/>
            <person name="Thomas B.C."/>
            <person name="Singh A."/>
            <person name="Wilkins M.J."/>
            <person name="Karaoz U."/>
            <person name="Brodie E.L."/>
            <person name="Williams K.H."/>
            <person name="Hubbard S.S."/>
            <person name="Banfield J.F."/>
        </authorList>
    </citation>
    <scope>NUCLEOTIDE SEQUENCE [LARGE SCALE GENOMIC DNA]</scope>
</reference>
<organism evidence="2 3">
    <name type="scientific">Candidatus Roizmanbacteria bacterium RIFCSPHIGHO2_12_FULL_44_10</name>
    <dbReference type="NCBI Taxonomy" id="1802054"/>
    <lineage>
        <taxon>Bacteria</taxon>
        <taxon>Candidatus Roizmaniibacteriota</taxon>
    </lineage>
</organism>
<dbReference type="Gene3D" id="3.90.550.10">
    <property type="entry name" value="Spore Coat Polysaccharide Biosynthesis Protein SpsA, Chain A"/>
    <property type="match status" value="1"/>
</dbReference>
<protein>
    <recommendedName>
        <fullName evidence="1">Nucleotidyl transferase domain-containing protein</fullName>
    </recommendedName>
</protein>
<dbReference type="PANTHER" id="PTHR47183:SF3">
    <property type="entry name" value="TRANSFERASE"/>
    <property type="match status" value="1"/>
</dbReference>
<dbReference type="Pfam" id="PF00483">
    <property type="entry name" value="NTP_transferase"/>
    <property type="match status" value="1"/>
</dbReference>
<feature type="domain" description="Nucleotidyl transferase" evidence="1">
    <location>
        <begin position="2"/>
        <end position="215"/>
    </location>
</feature>